<feature type="transmembrane region" description="Helical" evidence="2">
    <location>
        <begin position="91"/>
        <end position="110"/>
    </location>
</feature>
<feature type="compositionally biased region" description="Low complexity" evidence="1">
    <location>
        <begin position="153"/>
        <end position="179"/>
    </location>
</feature>
<dbReference type="OrthoDB" id="3292103at2"/>
<keyword evidence="2" id="KW-1133">Transmembrane helix</keyword>
<evidence type="ECO:0000313" key="3">
    <source>
        <dbReference type="EMBL" id="SNS72400.1"/>
    </source>
</evidence>
<proteinExistence type="predicted"/>
<keyword evidence="2" id="KW-0812">Transmembrane</keyword>
<sequence length="254" mass="26747">MTTTSLTQQFATEYAKRAVPGMLKAIRIIKLANKGIVVGAVAASYLHQAHFLDHLGAGIFSWIVPAVFDLAIVSMLTITQTVGMAADAKRAALKVLIVVVVISGAVNAAAPGPIGLRIIFALVVGLVAAVEWVAGKIRPDFTAIEHRENELTPTSTVDDTKTVDGTTAVPAPVHTAPPADTDRHRTEDIPARLVSAARMITMQHRQTSTQPITDDELAARLNTTPAIAGQLLSAIDNPAPTRINGHAPVLGGTR</sequence>
<dbReference type="Pfam" id="PF10935">
    <property type="entry name" value="DUF2637"/>
    <property type="match status" value="1"/>
</dbReference>
<keyword evidence="4" id="KW-1185">Reference proteome</keyword>
<evidence type="ECO:0000313" key="4">
    <source>
        <dbReference type="Proteomes" id="UP000198415"/>
    </source>
</evidence>
<dbReference type="InterPro" id="IPR021235">
    <property type="entry name" value="DUF2637"/>
</dbReference>
<dbReference type="Proteomes" id="UP000198415">
    <property type="component" value="Unassembled WGS sequence"/>
</dbReference>
<feature type="transmembrane region" description="Helical" evidence="2">
    <location>
        <begin position="116"/>
        <end position="134"/>
    </location>
</feature>
<dbReference type="EMBL" id="FZNR01000022">
    <property type="protein sequence ID" value="SNS72400.1"/>
    <property type="molecule type" value="Genomic_DNA"/>
</dbReference>
<dbReference type="RefSeq" id="WP_089297857.1">
    <property type="nucleotide sequence ID" value="NZ_BOMU01000100.1"/>
</dbReference>
<organism evidence="3 4">
    <name type="scientific">Actinoplanes regularis</name>
    <dbReference type="NCBI Taxonomy" id="52697"/>
    <lineage>
        <taxon>Bacteria</taxon>
        <taxon>Bacillati</taxon>
        <taxon>Actinomycetota</taxon>
        <taxon>Actinomycetes</taxon>
        <taxon>Micromonosporales</taxon>
        <taxon>Micromonosporaceae</taxon>
        <taxon>Actinoplanes</taxon>
    </lineage>
</organism>
<dbReference type="AlphaFoldDB" id="A0A239GTD9"/>
<keyword evidence="2" id="KW-0472">Membrane</keyword>
<evidence type="ECO:0000256" key="2">
    <source>
        <dbReference type="SAM" id="Phobius"/>
    </source>
</evidence>
<gene>
    <name evidence="3" type="ORF">SAMN06264365_12260</name>
</gene>
<feature type="region of interest" description="Disordered" evidence="1">
    <location>
        <begin position="153"/>
        <end position="184"/>
    </location>
</feature>
<feature type="transmembrane region" description="Helical" evidence="2">
    <location>
        <begin position="59"/>
        <end position="79"/>
    </location>
</feature>
<feature type="transmembrane region" description="Helical" evidence="2">
    <location>
        <begin position="31"/>
        <end position="47"/>
    </location>
</feature>
<name>A0A239GTD9_9ACTN</name>
<evidence type="ECO:0008006" key="5">
    <source>
        <dbReference type="Google" id="ProtNLM"/>
    </source>
</evidence>
<protein>
    <recommendedName>
        <fullName evidence="5">DUF2637 domain-containing protein</fullName>
    </recommendedName>
</protein>
<reference evidence="3 4" key="1">
    <citation type="submission" date="2017-06" db="EMBL/GenBank/DDBJ databases">
        <authorList>
            <person name="Kim H.J."/>
            <person name="Triplett B.A."/>
        </authorList>
    </citation>
    <scope>NUCLEOTIDE SEQUENCE [LARGE SCALE GENOMIC DNA]</scope>
    <source>
        <strain evidence="3 4">DSM 43151</strain>
    </source>
</reference>
<evidence type="ECO:0000256" key="1">
    <source>
        <dbReference type="SAM" id="MobiDB-lite"/>
    </source>
</evidence>
<accession>A0A239GTD9</accession>